<dbReference type="EMBL" id="OX451738">
    <property type="protein sequence ID" value="CAI8602726.1"/>
    <property type="molecule type" value="Genomic_DNA"/>
</dbReference>
<proteinExistence type="predicted"/>
<accession>A0AAV0ZWF0</accession>
<dbReference type="AlphaFoldDB" id="A0AAV0ZWF0"/>
<dbReference type="Proteomes" id="UP001157006">
    <property type="component" value="Chromosome 3"/>
</dbReference>
<gene>
    <name evidence="1" type="ORF">VFH_III054240</name>
</gene>
<protein>
    <submittedName>
        <fullName evidence="1">Uncharacterized protein</fullName>
    </submittedName>
</protein>
<organism evidence="1 2">
    <name type="scientific">Vicia faba</name>
    <name type="common">Broad bean</name>
    <name type="synonym">Faba vulgaris</name>
    <dbReference type="NCBI Taxonomy" id="3906"/>
    <lineage>
        <taxon>Eukaryota</taxon>
        <taxon>Viridiplantae</taxon>
        <taxon>Streptophyta</taxon>
        <taxon>Embryophyta</taxon>
        <taxon>Tracheophyta</taxon>
        <taxon>Spermatophyta</taxon>
        <taxon>Magnoliopsida</taxon>
        <taxon>eudicotyledons</taxon>
        <taxon>Gunneridae</taxon>
        <taxon>Pentapetalae</taxon>
        <taxon>rosids</taxon>
        <taxon>fabids</taxon>
        <taxon>Fabales</taxon>
        <taxon>Fabaceae</taxon>
        <taxon>Papilionoideae</taxon>
        <taxon>50 kb inversion clade</taxon>
        <taxon>NPAAA clade</taxon>
        <taxon>Hologalegina</taxon>
        <taxon>IRL clade</taxon>
        <taxon>Fabeae</taxon>
        <taxon>Vicia</taxon>
    </lineage>
</organism>
<name>A0AAV0ZWF0_VICFA</name>
<evidence type="ECO:0000313" key="2">
    <source>
        <dbReference type="Proteomes" id="UP001157006"/>
    </source>
</evidence>
<reference evidence="1 2" key="1">
    <citation type="submission" date="2023-01" db="EMBL/GenBank/DDBJ databases">
        <authorList>
            <person name="Kreplak J."/>
        </authorList>
    </citation>
    <scope>NUCLEOTIDE SEQUENCE [LARGE SCALE GENOMIC DNA]</scope>
</reference>
<evidence type="ECO:0000313" key="1">
    <source>
        <dbReference type="EMBL" id="CAI8602726.1"/>
    </source>
</evidence>
<sequence>MTISTKTSLEDYMIKEINPKPCRDDRHKKIMNALAHGLLDKPLDDALTKSNFFFTKLNRLFALFFPIPYTKSKSQPRTKLFASSSLPISDLLVYYSIHIAFRSLLDEFQVKRKFKSSIG</sequence>
<keyword evidence="2" id="KW-1185">Reference proteome</keyword>